<feature type="region of interest" description="Disordered" evidence="1">
    <location>
        <begin position="385"/>
        <end position="437"/>
    </location>
</feature>
<dbReference type="PANTHER" id="PTHR33223:SF6">
    <property type="entry name" value="CCHC-TYPE DOMAIN-CONTAINING PROTEIN"/>
    <property type="match status" value="1"/>
</dbReference>
<dbReference type="EMBL" id="CAJNOE010001951">
    <property type="protein sequence ID" value="CAF1459954.1"/>
    <property type="molecule type" value="Genomic_DNA"/>
</dbReference>
<evidence type="ECO:0008006" key="4">
    <source>
        <dbReference type="Google" id="ProtNLM"/>
    </source>
</evidence>
<organism evidence="2 3">
    <name type="scientific">Adineta steineri</name>
    <dbReference type="NCBI Taxonomy" id="433720"/>
    <lineage>
        <taxon>Eukaryota</taxon>
        <taxon>Metazoa</taxon>
        <taxon>Spiralia</taxon>
        <taxon>Gnathifera</taxon>
        <taxon>Rotifera</taxon>
        <taxon>Eurotatoria</taxon>
        <taxon>Bdelloidea</taxon>
        <taxon>Adinetida</taxon>
        <taxon>Adinetidae</taxon>
        <taxon>Adineta</taxon>
    </lineage>
</organism>
<sequence>MSSTTTRSKIDLSKIKIDTLEYIPPSRLPIKQKMTISTSSNEVLHDENQLIEIKPGEDVKAADGHELNDQFVDSQPTHRDLIKEELQTFEKFTGGGDAEQWLTSLLKKFELLQVDMDDRIAFIPSVITGEAFIWFVQNEQHMMTFISFAKLFLQRFASTKMEGRTTTSTDLISNQQQLIITNGLQDDVFSSLRNQMLLSHIEKLPKFSGRSKQNVSKWLREINQTMILLKLSDMEKLFFIPSILDTEAKEWFFDNQHAFSSWSLFVQKLIGTFESSSKADIAFNRLRQYQQGLNQDVRHYYFEIMKLCKEAHPTMDVSTKLQYLKDGLKISLRFDILLKNPTTTEDFLEYAQIIEELKSLDEQQGIGEAPSQHLTLNKSNLSRNVSNASSYNNNVPAYNNNVPTYNNNTRSNNNNSSKQQQQNNSVPVNDITKDDEM</sequence>
<comment type="caution">
    <text evidence="2">The sequence shown here is derived from an EMBL/GenBank/DDBJ whole genome shotgun (WGS) entry which is preliminary data.</text>
</comment>
<dbReference type="AlphaFoldDB" id="A0A815QB19"/>
<dbReference type="Proteomes" id="UP000663860">
    <property type="component" value="Unassembled WGS sequence"/>
</dbReference>
<dbReference type="PANTHER" id="PTHR33223">
    <property type="entry name" value="CCHC-TYPE DOMAIN-CONTAINING PROTEIN"/>
    <property type="match status" value="1"/>
</dbReference>
<evidence type="ECO:0000313" key="3">
    <source>
        <dbReference type="Proteomes" id="UP000663860"/>
    </source>
</evidence>
<evidence type="ECO:0000313" key="2">
    <source>
        <dbReference type="EMBL" id="CAF1459954.1"/>
    </source>
</evidence>
<accession>A0A815QB19</accession>
<gene>
    <name evidence="2" type="ORF">IZO911_LOCUS42864</name>
</gene>
<proteinExistence type="predicted"/>
<reference evidence="2" key="1">
    <citation type="submission" date="2021-02" db="EMBL/GenBank/DDBJ databases">
        <authorList>
            <person name="Nowell W R."/>
        </authorList>
    </citation>
    <scope>NUCLEOTIDE SEQUENCE</scope>
</reference>
<feature type="compositionally biased region" description="Low complexity" evidence="1">
    <location>
        <begin position="385"/>
        <end position="429"/>
    </location>
</feature>
<name>A0A815QB19_9BILA</name>
<protein>
    <recommendedName>
        <fullName evidence="4">Retrotransposon gag domain-containing protein</fullName>
    </recommendedName>
</protein>
<evidence type="ECO:0000256" key="1">
    <source>
        <dbReference type="SAM" id="MobiDB-lite"/>
    </source>
</evidence>